<dbReference type="PANTHER" id="PTHR43833">
    <property type="entry name" value="POTASSIUM CHANNEL PROTEIN 2-RELATED-RELATED"/>
    <property type="match status" value="1"/>
</dbReference>
<keyword evidence="4" id="KW-0630">Potassium</keyword>
<evidence type="ECO:0000259" key="7">
    <source>
        <dbReference type="PROSITE" id="PS51201"/>
    </source>
</evidence>
<organism evidence="9 10">
    <name type="scientific">Roseitalea porphyridii</name>
    <dbReference type="NCBI Taxonomy" id="1852022"/>
    <lineage>
        <taxon>Bacteria</taxon>
        <taxon>Pseudomonadati</taxon>
        <taxon>Pseudomonadota</taxon>
        <taxon>Alphaproteobacteria</taxon>
        <taxon>Hyphomicrobiales</taxon>
        <taxon>Ahrensiaceae</taxon>
        <taxon>Roseitalea</taxon>
    </lineage>
</organism>
<dbReference type="AlphaFoldDB" id="A0A4P6UZ69"/>
<evidence type="ECO:0000259" key="8">
    <source>
        <dbReference type="PROSITE" id="PS51202"/>
    </source>
</evidence>
<dbReference type="SUPFAM" id="SSF116726">
    <property type="entry name" value="TrkA C-terminal domain-like"/>
    <property type="match status" value="1"/>
</dbReference>
<dbReference type="PRINTS" id="PR00335">
    <property type="entry name" value="KUPTAKETRKA"/>
</dbReference>
<dbReference type="Pfam" id="PF02080">
    <property type="entry name" value="TrkA_C"/>
    <property type="match status" value="1"/>
</dbReference>
<evidence type="ECO:0000313" key="10">
    <source>
        <dbReference type="Proteomes" id="UP000293719"/>
    </source>
</evidence>
<sequence length="219" mass="23415">MRTVIVGASRFGIATARELTDDGHEVVIVDTDEAKLEQLADQLDCGFIHGDGTLPSVLRDAFGDHADSLVLLTNEDDVNILAALVGRSIGFERVIPQIVRAELLSVCDELELNDVITPHSTVARSIVQALKDKSDTSVDLRLHKGIRVVGYAITAAHDGQTVGELDLPAASRVIARAHGEEESLVDDETRLAEGDHLIVAVATEAVDALEKALAPDTDE</sequence>
<dbReference type="InterPro" id="IPR036291">
    <property type="entry name" value="NAD(P)-bd_dom_sf"/>
</dbReference>
<dbReference type="GeneID" id="90766207"/>
<evidence type="ECO:0000256" key="6">
    <source>
        <dbReference type="ARBA" id="ARBA00023065"/>
    </source>
</evidence>
<evidence type="ECO:0000256" key="2">
    <source>
        <dbReference type="ARBA" id="ARBA00022448"/>
    </source>
</evidence>
<evidence type="ECO:0000313" key="9">
    <source>
        <dbReference type="EMBL" id="QBK29614.1"/>
    </source>
</evidence>
<evidence type="ECO:0000256" key="1">
    <source>
        <dbReference type="ARBA" id="ARBA00017378"/>
    </source>
</evidence>
<dbReference type="InterPro" id="IPR050721">
    <property type="entry name" value="Trk_Ktr_HKT_K-transport"/>
</dbReference>
<name>A0A4P6UZ69_9HYPH</name>
<dbReference type="Gene3D" id="3.30.70.1450">
    <property type="entry name" value="Regulator of K+ conductance, C-terminal domain"/>
    <property type="match status" value="1"/>
</dbReference>
<feature type="domain" description="RCK C-terminal" evidence="8">
    <location>
        <begin position="135"/>
        <end position="215"/>
    </location>
</feature>
<accession>A0A4P6UZ69</accession>
<evidence type="ECO:0000256" key="5">
    <source>
        <dbReference type="ARBA" id="ARBA00023027"/>
    </source>
</evidence>
<evidence type="ECO:0000256" key="4">
    <source>
        <dbReference type="ARBA" id="ARBA00022958"/>
    </source>
</evidence>
<proteinExistence type="predicted"/>
<keyword evidence="5" id="KW-0520">NAD</keyword>
<protein>
    <recommendedName>
        <fullName evidence="1">Trk system potassium uptake protein TrkA</fullName>
    </recommendedName>
</protein>
<dbReference type="Pfam" id="PF02254">
    <property type="entry name" value="TrkA_N"/>
    <property type="match status" value="1"/>
</dbReference>
<dbReference type="PROSITE" id="PS51201">
    <property type="entry name" value="RCK_N"/>
    <property type="match status" value="1"/>
</dbReference>
<dbReference type="OrthoDB" id="9803238at2"/>
<dbReference type="GO" id="GO:0015079">
    <property type="term" value="F:potassium ion transmembrane transporter activity"/>
    <property type="evidence" value="ECO:0007669"/>
    <property type="project" value="InterPro"/>
</dbReference>
<feature type="domain" description="RCK N-terminal" evidence="7">
    <location>
        <begin position="1"/>
        <end position="117"/>
    </location>
</feature>
<dbReference type="InterPro" id="IPR003148">
    <property type="entry name" value="RCK_N"/>
</dbReference>
<keyword evidence="2" id="KW-0813">Transport</keyword>
<reference evidence="9 10" key="1">
    <citation type="journal article" date="2017" name="Int. J. Syst. Evol. Microbiol.">
        <title>Roseitalea porphyridii gen. nov., sp. nov., isolated from a red alga, and reclassification of Hoeflea suaedae Chung et al. 2013 as Pseudohoeflea suaedae gen. nov., comb. nov.</title>
        <authorList>
            <person name="Hyeon J.W."/>
            <person name="Jeong S.E."/>
            <person name="Baek K."/>
            <person name="Jeon C.O."/>
        </authorList>
    </citation>
    <scope>NUCLEOTIDE SEQUENCE [LARGE SCALE GENOMIC DNA]</scope>
    <source>
        <strain evidence="9 10">MA7-20</strain>
    </source>
</reference>
<dbReference type="SUPFAM" id="SSF51735">
    <property type="entry name" value="NAD(P)-binding Rossmann-fold domains"/>
    <property type="match status" value="1"/>
</dbReference>
<dbReference type="GO" id="GO:0005886">
    <property type="term" value="C:plasma membrane"/>
    <property type="evidence" value="ECO:0007669"/>
    <property type="project" value="InterPro"/>
</dbReference>
<gene>
    <name evidence="9" type="ORF">E0E05_02775</name>
</gene>
<keyword evidence="3" id="KW-0633">Potassium transport</keyword>
<dbReference type="PANTHER" id="PTHR43833:SF5">
    <property type="entry name" value="TRK SYSTEM POTASSIUM UPTAKE PROTEIN TRKA"/>
    <property type="match status" value="1"/>
</dbReference>
<dbReference type="Gene3D" id="3.40.50.720">
    <property type="entry name" value="NAD(P)-binding Rossmann-like Domain"/>
    <property type="match status" value="1"/>
</dbReference>
<dbReference type="KEGG" id="rpod:E0E05_02775"/>
<dbReference type="Proteomes" id="UP000293719">
    <property type="component" value="Chromosome"/>
</dbReference>
<evidence type="ECO:0000256" key="3">
    <source>
        <dbReference type="ARBA" id="ARBA00022538"/>
    </source>
</evidence>
<keyword evidence="6" id="KW-0406">Ion transport</keyword>
<dbReference type="PROSITE" id="PS51202">
    <property type="entry name" value="RCK_C"/>
    <property type="match status" value="1"/>
</dbReference>
<dbReference type="InterPro" id="IPR006036">
    <property type="entry name" value="K_uptake_TrkA"/>
</dbReference>
<dbReference type="InterPro" id="IPR036721">
    <property type="entry name" value="RCK_C_sf"/>
</dbReference>
<keyword evidence="10" id="KW-1185">Reference proteome</keyword>
<dbReference type="InterPro" id="IPR006037">
    <property type="entry name" value="RCK_C"/>
</dbReference>
<dbReference type="RefSeq" id="WP_131615329.1">
    <property type="nucleotide sequence ID" value="NZ_CP036532.1"/>
</dbReference>
<dbReference type="EMBL" id="CP036532">
    <property type="protein sequence ID" value="QBK29614.1"/>
    <property type="molecule type" value="Genomic_DNA"/>
</dbReference>